<dbReference type="Gene3D" id="3.80.10.10">
    <property type="entry name" value="Ribonuclease Inhibitor"/>
    <property type="match status" value="1"/>
</dbReference>
<protein>
    <submittedName>
        <fullName evidence="1">Uncharacterized protein</fullName>
    </submittedName>
</protein>
<organism evidence="1 2">
    <name type="scientific">Rotaria sordida</name>
    <dbReference type="NCBI Taxonomy" id="392033"/>
    <lineage>
        <taxon>Eukaryota</taxon>
        <taxon>Metazoa</taxon>
        <taxon>Spiralia</taxon>
        <taxon>Gnathifera</taxon>
        <taxon>Rotifera</taxon>
        <taxon>Eurotatoria</taxon>
        <taxon>Bdelloidea</taxon>
        <taxon>Philodinida</taxon>
        <taxon>Philodinidae</taxon>
        <taxon>Rotaria</taxon>
    </lineage>
</organism>
<name>A0A815VKL3_9BILA</name>
<dbReference type="EMBL" id="CAJNOL010002826">
    <property type="protein sequence ID" value="CAF1531648.1"/>
    <property type="molecule type" value="Genomic_DNA"/>
</dbReference>
<evidence type="ECO:0000313" key="2">
    <source>
        <dbReference type="Proteomes" id="UP000663870"/>
    </source>
</evidence>
<dbReference type="SUPFAM" id="SSF52047">
    <property type="entry name" value="RNI-like"/>
    <property type="match status" value="1"/>
</dbReference>
<feature type="non-terminal residue" evidence="1">
    <location>
        <position position="1"/>
    </location>
</feature>
<comment type="caution">
    <text evidence="1">The sequence shown here is derived from an EMBL/GenBank/DDBJ whole genome shotgun (WGS) entry which is preliminary data.</text>
</comment>
<keyword evidence="2" id="KW-1185">Reference proteome</keyword>
<sequence>MQTVTTLRLGGNFIGAIEAVELADLIINNITLTTLSLGGNQVRDIVTEYLADALVHNT</sequence>
<proteinExistence type="predicted"/>
<dbReference type="InterPro" id="IPR032675">
    <property type="entry name" value="LRR_dom_sf"/>
</dbReference>
<reference evidence="1" key="1">
    <citation type="submission" date="2021-02" db="EMBL/GenBank/DDBJ databases">
        <authorList>
            <person name="Nowell W R."/>
        </authorList>
    </citation>
    <scope>NUCLEOTIDE SEQUENCE</scope>
</reference>
<dbReference type="Proteomes" id="UP000663870">
    <property type="component" value="Unassembled WGS sequence"/>
</dbReference>
<dbReference type="AlphaFoldDB" id="A0A815VKL3"/>
<evidence type="ECO:0000313" key="1">
    <source>
        <dbReference type="EMBL" id="CAF1531648.1"/>
    </source>
</evidence>
<accession>A0A815VKL3</accession>
<gene>
    <name evidence="1" type="ORF">JXQ802_LOCUS42284</name>
</gene>